<gene>
    <name evidence="1" type="ORF">HICCMSTLAB_LOCUS11277</name>
</gene>
<name>A0A8J2HMB5_COTCN</name>
<proteinExistence type="predicted"/>
<dbReference type="EMBL" id="CAJNRD030001123">
    <property type="protein sequence ID" value="CAG5102973.1"/>
    <property type="molecule type" value="Genomic_DNA"/>
</dbReference>
<accession>A0A8J2HMB5</accession>
<sequence length="51" mass="5888">MVTNIDQDKFIYNFTDIALPEEVVKTLRLEPKFGLPLEKRTAVIPTIIKDI</sequence>
<protein>
    <submittedName>
        <fullName evidence="1">Uncharacterized protein</fullName>
    </submittedName>
</protein>
<evidence type="ECO:0000313" key="2">
    <source>
        <dbReference type="Proteomes" id="UP000786811"/>
    </source>
</evidence>
<organism evidence="1 2">
    <name type="scientific">Cotesia congregata</name>
    <name type="common">Parasitoid wasp</name>
    <name type="synonym">Apanteles congregatus</name>
    <dbReference type="NCBI Taxonomy" id="51543"/>
    <lineage>
        <taxon>Eukaryota</taxon>
        <taxon>Metazoa</taxon>
        <taxon>Ecdysozoa</taxon>
        <taxon>Arthropoda</taxon>
        <taxon>Hexapoda</taxon>
        <taxon>Insecta</taxon>
        <taxon>Pterygota</taxon>
        <taxon>Neoptera</taxon>
        <taxon>Endopterygota</taxon>
        <taxon>Hymenoptera</taxon>
        <taxon>Apocrita</taxon>
        <taxon>Ichneumonoidea</taxon>
        <taxon>Braconidae</taxon>
        <taxon>Microgastrinae</taxon>
        <taxon>Cotesia</taxon>
    </lineage>
</organism>
<dbReference type="AlphaFoldDB" id="A0A8J2HMB5"/>
<keyword evidence="2" id="KW-1185">Reference proteome</keyword>
<dbReference type="OrthoDB" id="6779475at2759"/>
<reference evidence="1" key="1">
    <citation type="submission" date="2021-04" db="EMBL/GenBank/DDBJ databases">
        <authorList>
            <person name="Chebbi M.A.C M."/>
        </authorList>
    </citation>
    <scope>NUCLEOTIDE SEQUENCE</scope>
</reference>
<dbReference type="Proteomes" id="UP000786811">
    <property type="component" value="Unassembled WGS sequence"/>
</dbReference>
<comment type="caution">
    <text evidence="1">The sequence shown here is derived from an EMBL/GenBank/DDBJ whole genome shotgun (WGS) entry which is preliminary data.</text>
</comment>
<evidence type="ECO:0000313" key="1">
    <source>
        <dbReference type="EMBL" id="CAG5102973.1"/>
    </source>
</evidence>